<name>A0A9X1XDG4_9BACL</name>
<sequence>MIVKPIQIPLIIKKLEALLRRLPPNHPKRPIIEKELASRFKGYRGEQFLDFYLQEIPSKDHLILHDIRLPALNSQFQMDLLILTPYYLLNLEVKNFSGSLLFDETHQQLIRTHEGKEEGFAYPIIQIQRHKKLLTEWLTKNRLPPLPIECLVVISSPRTIIRTKGSPSNLKYITRSSLVPEKIEHLNQLHTNEILSKKQLKRLSNLLIKQHTSQTFDPLEYFLIPKTDLLIGIHCPKCFTLPMKRKRGKWVCIACLHSSSDAHISSL</sequence>
<protein>
    <submittedName>
        <fullName evidence="2">NERD domain-containing protein</fullName>
    </submittedName>
</protein>
<dbReference type="Proteomes" id="UP001139011">
    <property type="component" value="Unassembled WGS sequence"/>
</dbReference>
<feature type="domain" description="NERD" evidence="1">
    <location>
        <begin position="41"/>
        <end position="157"/>
    </location>
</feature>
<dbReference type="Pfam" id="PF08378">
    <property type="entry name" value="NERD"/>
    <property type="match status" value="1"/>
</dbReference>
<proteinExistence type="predicted"/>
<evidence type="ECO:0000313" key="2">
    <source>
        <dbReference type="EMBL" id="MCK6258618.1"/>
    </source>
</evidence>
<evidence type="ECO:0000259" key="1">
    <source>
        <dbReference type="PROSITE" id="PS50965"/>
    </source>
</evidence>
<keyword evidence="3" id="KW-1185">Reference proteome</keyword>
<evidence type="ECO:0000313" key="3">
    <source>
        <dbReference type="Proteomes" id="UP001139011"/>
    </source>
</evidence>
<dbReference type="PROSITE" id="PS50965">
    <property type="entry name" value="NERD"/>
    <property type="match status" value="1"/>
</dbReference>
<organism evidence="2 3">
    <name type="scientific">Fictibacillus marinisediminis</name>
    <dbReference type="NCBI Taxonomy" id="2878389"/>
    <lineage>
        <taxon>Bacteria</taxon>
        <taxon>Bacillati</taxon>
        <taxon>Bacillota</taxon>
        <taxon>Bacilli</taxon>
        <taxon>Bacillales</taxon>
        <taxon>Fictibacillaceae</taxon>
        <taxon>Fictibacillus</taxon>
    </lineage>
</organism>
<accession>A0A9X1XDG4</accession>
<dbReference type="EMBL" id="JAIWJX010000002">
    <property type="protein sequence ID" value="MCK6258618.1"/>
    <property type="molecule type" value="Genomic_DNA"/>
</dbReference>
<dbReference type="InterPro" id="IPR011528">
    <property type="entry name" value="NERD"/>
</dbReference>
<gene>
    <name evidence="2" type="ORF">LCY76_18760</name>
</gene>
<comment type="caution">
    <text evidence="2">The sequence shown here is derived from an EMBL/GenBank/DDBJ whole genome shotgun (WGS) entry which is preliminary data.</text>
</comment>
<dbReference type="AlphaFoldDB" id="A0A9X1XDG4"/>
<reference evidence="2" key="1">
    <citation type="submission" date="2021-09" db="EMBL/GenBank/DDBJ databases">
        <title>Genome analysis of Fictibacillus sp. KIGAM418 isolated from marine sediment.</title>
        <authorList>
            <person name="Seo M.-J."/>
            <person name="Cho E.-S."/>
            <person name="Hwang C.Y."/>
        </authorList>
    </citation>
    <scope>NUCLEOTIDE SEQUENCE</scope>
    <source>
        <strain evidence="2">KIGAM418</strain>
    </source>
</reference>
<dbReference type="RefSeq" id="WP_248253876.1">
    <property type="nucleotide sequence ID" value="NZ_JAIWJX010000002.1"/>
</dbReference>